<evidence type="ECO:0000313" key="3">
    <source>
        <dbReference type="Proteomes" id="UP000035955"/>
    </source>
</evidence>
<dbReference type="AlphaFoldDB" id="A0A0J6T648"/>
<dbReference type="RefSeq" id="WP_048443257.1">
    <property type="nucleotide sequence ID" value="NZ_LABY01000034.1"/>
</dbReference>
<dbReference type="OrthoDB" id="8384043at2"/>
<dbReference type="Proteomes" id="UP000035955">
    <property type="component" value="Unassembled WGS sequence"/>
</dbReference>
<keyword evidence="3" id="KW-1185">Reference proteome</keyword>
<reference evidence="2 3" key="1">
    <citation type="submission" date="2015-03" db="EMBL/GenBank/DDBJ databases">
        <title>Genome sequencing of Methylobacterium variabile DSM 16961.</title>
        <authorList>
            <person name="Chaudhry V."/>
            <person name="Patil P.B."/>
        </authorList>
    </citation>
    <scope>NUCLEOTIDE SEQUENCE [LARGE SCALE GENOMIC DNA]</scope>
    <source>
        <strain evidence="2 3">DSM 16961</strain>
    </source>
</reference>
<evidence type="ECO:0000313" key="2">
    <source>
        <dbReference type="EMBL" id="KMO41302.1"/>
    </source>
</evidence>
<protein>
    <submittedName>
        <fullName evidence="2">Uncharacterized protein</fullName>
    </submittedName>
</protein>
<comment type="caution">
    <text evidence="2">The sequence shown here is derived from an EMBL/GenBank/DDBJ whole genome shotgun (WGS) entry which is preliminary data.</text>
</comment>
<name>A0A0J6T648_9HYPH</name>
<sequence length="115" mass="12165">MQVVKELEAVDVPSLLHPTRRIVILKRGDGLFTFAEQYAADAGDGAGTTAGAWCTLPTEGIQASADLAKAGWPSRSATACPTEFPAPGGGRCIRHPPRPRNDVGEMESVGQFKQC</sequence>
<feature type="region of interest" description="Disordered" evidence="1">
    <location>
        <begin position="76"/>
        <end position="115"/>
    </location>
</feature>
<proteinExistence type="predicted"/>
<gene>
    <name evidence="2" type="ORF">VQ02_06035</name>
</gene>
<accession>A0A0J6T648</accession>
<dbReference type="EMBL" id="LABY01000034">
    <property type="protein sequence ID" value="KMO41302.1"/>
    <property type="molecule type" value="Genomic_DNA"/>
</dbReference>
<organism evidence="2 3">
    <name type="scientific">Methylobacterium variabile</name>
    <dbReference type="NCBI Taxonomy" id="298794"/>
    <lineage>
        <taxon>Bacteria</taxon>
        <taxon>Pseudomonadati</taxon>
        <taxon>Pseudomonadota</taxon>
        <taxon>Alphaproteobacteria</taxon>
        <taxon>Hyphomicrobiales</taxon>
        <taxon>Methylobacteriaceae</taxon>
        <taxon>Methylobacterium</taxon>
    </lineage>
</organism>
<dbReference type="PATRIC" id="fig|298794.3.peg.5103"/>
<evidence type="ECO:0000256" key="1">
    <source>
        <dbReference type="SAM" id="MobiDB-lite"/>
    </source>
</evidence>